<keyword evidence="1" id="KW-0732">Signal</keyword>
<dbReference type="Gene3D" id="3.50.30.30">
    <property type="match status" value="1"/>
</dbReference>
<dbReference type="Gene3D" id="3.40.630.10">
    <property type="entry name" value="Zn peptidases"/>
    <property type="match status" value="2"/>
</dbReference>
<dbReference type="EMBL" id="JADQDM010000004">
    <property type="protein sequence ID" value="MBF9221567.1"/>
    <property type="molecule type" value="Genomic_DNA"/>
</dbReference>
<evidence type="ECO:0000256" key="1">
    <source>
        <dbReference type="SAM" id="SignalP"/>
    </source>
</evidence>
<reference evidence="3 4" key="1">
    <citation type="submission" date="2020-11" db="EMBL/GenBank/DDBJ databases">
        <authorList>
            <person name="Kim M.K."/>
        </authorList>
    </citation>
    <scope>NUCLEOTIDE SEQUENCE [LARGE SCALE GENOMIC DNA]</scope>
    <source>
        <strain evidence="3 4">BT662</strain>
    </source>
</reference>
<evidence type="ECO:0000313" key="3">
    <source>
        <dbReference type="EMBL" id="MBF9221567.1"/>
    </source>
</evidence>
<dbReference type="PANTHER" id="PTHR12147:SF26">
    <property type="entry name" value="PEPTIDASE M28 DOMAIN-CONTAINING PROTEIN"/>
    <property type="match status" value="1"/>
</dbReference>
<dbReference type="PANTHER" id="PTHR12147">
    <property type="entry name" value="METALLOPEPTIDASE M28 FAMILY MEMBER"/>
    <property type="match status" value="1"/>
</dbReference>
<name>A0ABS0I4Q5_9BACT</name>
<organism evidence="3 4">
    <name type="scientific">Hymenobacter ruricola</name>
    <dbReference type="NCBI Taxonomy" id="2791023"/>
    <lineage>
        <taxon>Bacteria</taxon>
        <taxon>Pseudomonadati</taxon>
        <taxon>Bacteroidota</taxon>
        <taxon>Cytophagia</taxon>
        <taxon>Cytophagales</taxon>
        <taxon>Hymenobacteraceae</taxon>
        <taxon>Hymenobacter</taxon>
    </lineage>
</organism>
<feature type="chain" id="PRO_5046464396" evidence="1">
    <location>
        <begin position="22"/>
        <end position="564"/>
    </location>
</feature>
<evidence type="ECO:0000259" key="2">
    <source>
        <dbReference type="Pfam" id="PF04389"/>
    </source>
</evidence>
<dbReference type="Proteomes" id="UP000618931">
    <property type="component" value="Unassembled WGS sequence"/>
</dbReference>
<dbReference type="SUPFAM" id="SSF53187">
    <property type="entry name" value="Zn-dependent exopeptidases"/>
    <property type="match status" value="1"/>
</dbReference>
<dbReference type="Pfam" id="PF04389">
    <property type="entry name" value="Peptidase_M28"/>
    <property type="match status" value="1"/>
</dbReference>
<gene>
    <name evidence="3" type="ORF">I2H31_10670</name>
</gene>
<sequence>MTNKTLLLALLALASASSAHAQGKIKVKTKGNVTAPAAKTKMKEGQAAPATQPVAPVAEDWSVKYADLVNAERLRAHLSVLASDEYEGRETGMKGQHMAAAYVATQFKNAGLTGPVTTGSDPYQQHFNVEQVTWADGASLKVGKTSYQWLVDFYGMGDSPFATVTTVTPVFVGYGIEQPGYSDYAGVDVKGKDVLIMLGEPTGDGGKALLSADGAPTKWGNDYRAKAQLAAQKGARTAIFVSFNPNDNFAKLAARMAPYISRPSTVLPTTEKPSRVPSFFVSPAVGMAVLGTKEAAMQAYLAKINATKQPVKPAFKVVPMQIKAERKRTPLDTENALGFIEGTDKKEDIIVISAHHDHLGIQEGKVFNGADDDGSGTSGIIAIAEAFAKAKAEGHGPRRSLLFLSVTGEEKGLFGSEYYSKHPIFPLAQTEADLNVDMIGRTDVEHEGKPDYVYVIGSDKLASQLKVIQEEQNQKYTHLDLDYRFDDPADPNRFYYRSDHYNFAVNKVPVAFFFNGVHADYHKETDEIDKIEFPKMEKRAQLVFHLAWELANRDGRIAVDSNKP</sequence>
<dbReference type="RefSeq" id="WP_196293018.1">
    <property type="nucleotide sequence ID" value="NZ_JADQDM010000004.1"/>
</dbReference>
<dbReference type="InterPro" id="IPR045175">
    <property type="entry name" value="M28_fam"/>
</dbReference>
<accession>A0ABS0I4Q5</accession>
<dbReference type="InterPro" id="IPR007484">
    <property type="entry name" value="Peptidase_M28"/>
</dbReference>
<feature type="signal peptide" evidence="1">
    <location>
        <begin position="1"/>
        <end position="21"/>
    </location>
</feature>
<proteinExistence type="predicted"/>
<feature type="domain" description="Peptidase M28" evidence="2">
    <location>
        <begin position="337"/>
        <end position="546"/>
    </location>
</feature>
<protein>
    <submittedName>
        <fullName evidence="3">M28 family peptidase</fullName>
    </submittedName>
</protein>
<evidence type="ECO:0000313" key="4">
    <source>
        <dbReference type="Proteomes" id="UP000618931"/>
    </source>
</evidence>
<keyword evidence="4" id="KW-1185">Reference proteome</keyword>
<comment type="caution">
    <text evidence="3">The sequence shown here is derived from an EMBL/GenBank/DDBJ whole genome shotgun (WGS) entry which is preliminary data.</text>
</comment>